<keyword evidence="1" id="KW-0732">Signal</keyword>
<reference evidence="2 3" key="1">
    <citation type="journal article" date="2008" name="Nature">
        <title>The genome of the model beetle and pest Tribolium castaneum.</title>
        <authorList>
            <consortium name="Tribolium Genome Sequencing Consortium"/>
            <person name="Richards S."/>
            <person name="Gibbs R.A."/>
            <person name="Weinstock G.M."/>
            <person name="Brown S.J."/>
            <person name="Denell R."/>
            <person name="Beeman R.W."/>
            <person name="Gibbs R."/>
            <person name="Beeman R.W."/>
            <person name="Brown S.J."/>
            <person name="Bucher G."/>
            <person name="Friedrich M."/>
            <person name="Grimmelikhuijzen C.J."/>
            <person name="Klingler M."/>
            <person name="Lorenzen M."/>
            <person name="Richards S."/>
            <person name="Roth S."/>
            <person name="Schroder R."/>
            <person name="Tautz D."/>
            <person name="Zdobnov E.M."/>
            <person name="Muzny D."/>
            <person name="Gibbs R.A."/>
            <person name="Weinstock G.M."/>
            <person name="Attaway T."/>
            <person name="Bell S."/>
            <person name="Buhay C.J."/>
            <person name="Chandrabose M.N."/>
            <person name="Chavez D."/>
            <person name="Clerk-Blankenburg K.P."/>
            <person name="Cree A."/>
            <person name="Dao M."/>
            <person name="Davis C."/>
            <person name="Chacko J."/>
            <person name="Dinh H."/>
            <person name="Dugan-Rocha S."/>
            <person name="Fowler G."/>
            <person name="Garner T.T."/>
            <person name="Garnes J."/>
            <person name="Gnirke A."/>
            <person name="Hawes A."/>
            <person name="Hernandez J."/>
            <person name="Hines S."/>
            <person name="Holder M."/>
            <person name="Hume J."/>
            <person name="Jhangiani S.N."/>
            <person name="Joshi V."/>
            <person name="Khan Z.M."/>
            <person name="Jackson L."/>
            <person name="Kovar C."/>
            <person name="Kowis A."/>
            <person name="Lee S."/>
            <person name="Lewis L.R."/>
            <person name="Margolis J."/>
            <person name="Morgan M."/>
            <person name="Nazareth L.V."/>
            <person name="Nguyen N."/>
            <person name="Okwuonu G."/>
            <person name="Parker D."/>
            <person name="Richards S."/>
            <person name="Ruiz S.J."/>
            <person name="Santibanez J."/>
            <person name="Savard J."/>
            <person name="Scherer S.E."/>
            <person name="Schneider B."/>
            <person name="Sodergren E."/>
            <person name="Tautz D."/>
            <person name="Vattahil S."/>
            <person name="Villasana D."/>
            <person name="White C.S."/>
            <person name="Wright R."/>
            <person name="Park Y."/>
            <person name="Beeman R.W."/>
            <person name="Lord J."/>
            <person name="Oppert B."/>
            <person name="Lorenzen M."/>
            <person name="Brown S."/>
            <person name="Wang L."/>
            <person name="Savard J."/>
            <person name="Tautz D."/>
            <person name="Richards S."/>
            <person name="Weinstock G."/>
            <person name="Gibbs R.A."/>
            <person name="Liu Y."/>
            <person name="Worley K."/>
            <person name="Weinstock G."/>
            <person name="Elsik C.G."/>
            <person name="Reese J.T."/>
            <person name="Elhaik E."/>
            <person name="Landan G."/>
            <person name="Graur D."/>
            <person name="Arensburger P."/>
            <person name="Atkinson P."/>
            <person name="Beeman R.W."/>
            <person name="Beidler J."/>
            <person name="Brown S.J."/>
            <person name="Demuth J.P."/>
            <person name="Drury D.W."/>
            <person name="Du Y.Z."/>
            <person name="Fujiwara H."/>
            <person name="Lorenzen M."/>
            <person name="Maselli V."/>
            <person name="Osanai M."/>
            <person name="Park Y."/>
            <person name="Robertson H.M."/>
            <person name="Tu Z."/>
            <person name="Wang J.J."/>
            <person name="Wang S."/>
            <person name="Richards S."/>
            <person name="Song H."/>
            <person name="Zhang L."/>
            <person name="Sodergren E."/>
            <person name="Werner D."/>
            <person name="Stanke M."/>
            <person name="Morgenstern B."/>
            <person name="Solovyev V."/>
            <person name="Kosarev P."/>
            <person name="Brown G."/>
            <person name="Chen H.C."/>
            <person name="Ermolaeva O."/>
            <person name="Hlavina W."/>
            <person name="Kapustin Y."/>
            <person name="Kiryutin B."/>
            <person name="Kitts P."/>
            <person name="Maglott D."/>
            <person name="Pruitt K."/>
            <person name="Sapojnikov V."/>
            <person name="Souvorov A."/>
            <person name="Mackey A.J."/>
            <person name="Waterhouse R.M."/>
            <person name="Wyder S."/>
            <person name="Zdobnov E.M."/>
            <person name="Zdobnov E.M."/>
            <person name="Wyder S."/>
            <person name="Kriventseva E.V."/>
            <person name="Kadowaki T."/>
            <person name="Bork P."/>
            <person name="Aranda M."/>
            <person name="Bao R."/>
            <person name="Beermann A."/>
            <person name="Berns N."/>
            <person name="Bolognesi R."/>
            <person name="Bonneton F."/>
            <person name="Bopp D."/>
            <person name="Brown S.J."/>
            <person name="Bucher G."/>
            <person name="Butts T."/>
            <person name="Chaumot A."/>
            <person name="Denell R.E."/>
            <person name="Ferrier D.E."/>
            <person name="Friedrich M."/>
            <person name="Gordon C.M."/>
            <person name="Jindra M."/>
            <person name="Klingler M."/>
            <person name="Lan Q."/>
            <person name="Lattorff H.M."/>
            <person name="Laudet V."/>
            <person name="von Levetsow C."/>
            <person name="Liu Z."/>
            <person name="Lutz R."/>
            <person name="Lynch J.A."/>
            <person name="da Fonseca R.N."/>
            <person name="Posnien N."/>
            <person name="Reuter R."/>
            <person name="Roth S."/>
            <person name="Savard J."/>
            <person name="Schinko J.B."/>
            <person name="Schmitt C."/>
            <person name="Schoppmeier M."/>
            <person name="Schroder R."/>
            <person name="Shippy T.D."/>
            <person name="Simonnet F."/>
            <person name="Marques-Souza H."/>
            <person name="Tautz D."/>
            <person name="Tomoyasu Y."/>
            <person name="Trauner J."/>
            <person name="Van der Zee M."/>
            <person name="Vervoort M."/>
            <person name="Wittkopp N."/>
            <person name="Wimmer E.A."/>
            <person name="Yang X."/>
            <person name="Jones A.K."/>
            <person name="Sattelle D.B."/>
            <person name="Ebert P.R."/>
            <person name="Nelson D."/>
            <person name="Scott J.G."/>
            <person name="Beeman R.W."/>
            <person name="Muthukrishnan S."/>
            <person name="Kramer K.J."/>
            <person name="Arakane Y."/>
            <person name="Beeman R.W."/>
            <person name="Zhu Q."/>
            <person name="Hogenkamp D."/>
            <person name="Dixit R."/>
            <person name="Oppert B."/>
            <person name="Jiang H."/>
            <person name="Zou Z."/>
            <person name="Marshall J."/>
            <person name="Elpidina E."/>
            <person name="Vinokurov K."/>
            <person name="Oppert C."/>
            <person name="Zou Z."/>
            <person name="Evans J."/>
            <person name="Lu Z."/>
            <person name="Zhao P."/>
            <person name="Sumathipala N."/>
            <person name="Altincicek B."/>
            <person name="Vilcinskas A."/>
            <person name="Williams M."/>
            <person name="Hultmark D."/>
            <person name="Hetru C."/>
            <person name="Jiang H."/>
            <person name="Grimmelikhuijzen C.J."/>
            <person name="Hauser F."/>
            <person name="Cazzamali G."/>
            <person name="Williamson M."/>
            <person name="Park Y."/>
            <person name="Li B."/>
            <person name="Tanaka Y."/>
            <person name="Predel R."/>
            <person name="Neupert S."/>
            <person name="Schachtner J."/>
            <person name="Verleyen P."/>
            <person name="Raible F."/>
            <person name="Bork P."/>
            <person name="Friedrich M."/>
            <person name="Walden K.K."/>
            <person name="Robertson H.M."/>
            <person name="Angeli S."/>
            <person name="Foret S."/>
            <person name="Bucher G."/>
            <person name="Schuetz S."/>
            <person name="Maleszka R."/>
            <person name="Wimmer E.A."/>
            <person name="Beeman R.W."/>
            <person name="Lorenzen M."/>
            <person name="Tomoyasu Y."/>
            <person name="Miller S.C."/>
            <person name="Grossmann D."/>
            <person name="Bucher G."/>
        </authorList>
    </citation>
    <scope>NUCLEOTIDE SEQUENCE [LARGE SCALE GENOMIC DNA]</scope>
    <source>
        <strain evidence="2 3">Georgia GA2</strain>
    </source>
</reference>
<feature type="chain" id="PRO_5007299928" evidence="1">
    <location>
        <begin position="21"/>
        <end position="73"/>
    </location>
</feature>
<evidence type="ECO:0000313" key="3">
    <source>
        <dbReference type="Proteomes" id="UP000007266"/>
    </source>
</evidence>
<organism evidence="2 3">
    <name type="scientific">Tribolium castaneum</name>
    <name type="common">Red flour beetle</name>
    <dbReference type="NCBI Taxonomy" id="7070"/>
    <lineage>
        <taxon>Eukaryota</taxon>
        <taxon>Metazoa</taxon>
        <taxon>Ecdysozoa</taxon>
        <taxon>Arthropoda</taxon>
        <taxon>Hexapoda</taxon>
        <taxon>Insecta</taxon>
        <taxon>Pterygota</taxon>
        <taxon>Neoptera</taxon>
        <taxon>Endopterygota</taxon>
        <taxon>Coleoptera</taxon>
        <taxon>Polyphaga</taxon>
        <taxon>Cucujiformia</taxon>
        <taxon>Tenebrionidae</taxon>
        <taxon>Tenebrionidae incertae sedis</taxon>
        <taxon>Tribolium</taxon>
    </lineage>
</organism>
<keyword evidence="3" id="KW-1185">Reference proteome</keyword>
<reference evidence="2 3" key="2">
    <citation type="journal article" date="2010" name="Nucleic Acids Res.">
        <title>BeetleBase in 2010: revisions to provide comprehensive genomic information for Tribolium castaneum.</title>
        <authorList>
            <person name="Kim H.S."/>
            <person name="Murphy T."/>
            <person name="Xia J."/>
            <person name="Caragea D."/>
            <person name="Park Y."/>
            <person name="Beeman R.W."/>
            <person name="Lorenzen M.D."/>
            <person name="Butcher S."/>
            <person name="Manak J.R."/>
            <person name="Brown S.J."/>
        </authorList>
    </citation>
    <scope>GENOME REANNOTATION</scope>
    <source>
        <strain evidence="2 3">Georgia GA2</strain>
    </source>
</reference>
<dbReference type="EMBL" id="KQ971348">
    <property type="protein sequence ID" value="KYB26878.1"/>
    <property type="molecule type" value="Genomic_DNA"/>
</dbReference>
<protein>
    <submittedName>
        <fullName evidence="2">Uncharacterized protein</fullName>
    </submittedName>
</protein>
<name>A0A139WFV0_TRICA</name>
<dbReference type="AlphaFoldDB" id="A0A139WFV0"/>
<gene>
    <name evidence="2" type="primary">AUGUSTUS-3.0.2_33433</name>
    <name evidence="2" type="ORF">TcasGA2_TC033433</name>
</gene>
<sequence>MVTKLSLILLICLACHLVKSEEKMKDRILYSPGAPMIDSDKSDDSFPIYLNFPENKDVRKMHLNCHWNNYTEL</sequence>
<dbReference type="InParanoid" id="A0A139WFV0"/>
<evidence type="ECO:0000256" key="1">
    <source>
        <dbReference type="SAM" id="SignalP"/>
    </source>
</evidence>
<proteinExistence type="predicted"/>
<accession>A0A139WFV0</accession>
<dbReference type="Proteomes" id="UP000007266">
    <property type="component" value="Linkage group 6"/>
</dbReference>
<feature type="signal peptide" evidence="1">
    <location>
        <begin position="1"/>
        <end position="20"/>
    </location>
</feature>
<evidence type="ECO:0000313" key="2">
    <source>
        <dbReference type="EMBL" id="KYB26878.1"/>
    </source>
</evidence>